<evidence type="ECO:0000313" key="1">
    <source>
        <dbReference type="EMBL" id="GME33632.1"/>
    </source>
</evidence>
<protein>
    <submittedName>
        <fullName evidence="1">Uncharacterized protein</fullName>
    </submittedName>
</protein>
<accession>A0ACB5SBC7</accession>
<gene>
    <name evidence="1" type="primary">g5622</name>
    <name evidence="1" type="ORF">NpPPO83_00005622</name>
</gene>
<dbReference type="Proteomes" id="UP001165186">
    <property type="component" value="Unassembled WGS sequence"/>
</dbReference>
<sequence length="215" mass="24818">MSRDELLVLRKTLTELLDKGFIRVSNSPAAAPVLFVKKPGGGLHFCYDYRALNRLTRKDRYPLPLIQETLNRISKARWFTKLDVIAAFNKIRIKPGDEWLTAFRTRFGLFEWLVTPFGLANAPSTFQRYINWTLQEFLDEFVSAYVDDVLIFTEGSRSQHREHVTKVLEKLQAAGLQLDIDKCEFEVQSTKYLGFIIEAGKGIRMDPEKVKAIQD</sequence>
<organism evidence="1 2">
    <name type="scientific">Neofusicoccum parvum</name>
    <dbReference type="NCBI Taxonomy" id="310453"/>
    <lineage>
        <taxon>Eukaryota</taxon>
        <taxon>Fungi</taxon>
        <taxon>Dikarya</taxon>
        <taxon>Ascomycota</taxon>
        <taxon>Pezizomycotina</taxon>
        <taxon>Dothideomycetes</taxon>
        <taxon>Dothideomycetes incertae sedis</taxon>
        <taxon>Botryosphaeriales</taxon>
        <taxon>Botryosphaeriaceae</taxon>
        <taxon>Neofusicoccum</taxon>
    </lineage>
</organism>
<comment type="caution">
    <text evidence="1">The sequence shown here is derived from an EMBL/GenBank/DDBJ whole genome shotgun (WGS) entry which is preliminary data.</text>
</comment>
<proteinExistence type="predicted"/>
<evidence type="ECO:0000313" key="2">
    <source>
        <dbReference type="Proteomes" id="UP001165186"/>
    </source>
</evidence>
<reference evidence="1" key="1">
    <citation type="submission" date="2024-09" db="EMBL/GenBank/DDBJ databases">
        <title>Draft Genome Sequences of Neofusicoccum parvum.</title>
        <authorList>
            <person name="Ashida A."/>
            <person name="Camagna M."/>
            <person name="Tanaka A."/>
            <person name="Takemoto D."/>
        </authorList>
    </citation>
    <scope>NUCLEOTIDE SEQUENCE</scope>
    <source>
        <strain evidence="1">PPO83</strain>
    </source>
</reference>
<name>A0ACB5SBC7_9PEZI</name>
<dbReference type="EMBL" id="BSXG01000478">
    <property type="protein sequence ID" value="GME33632.1"/>
    <property type="molecule type" value="Genomic_DNA"/>
</dbReference>
<keyword evidence="2" id="KW-1185">Reference proteome</keyword>